<feature type="transmembrane region" description="Helical" evidence="6">
    <location>
        <begin position="409"/>
        <end position="429"/>
    </location>
</feature>
<dbReference type="Pfam" id="PF07690">
    <property type="entry name" value="MFS_1"/>
    <property type="match status" value="1"/>
</dbReference>
<accession>A0ABQ6N1G7</accession>
<feature type="transmembrane region" description="Helical" evidence="6">
    <location>
        <begin position="342"/>
        <end position="359"/>
    </location>
</feature>
<feature type="transmembrane region" description="Helical" evidence="6">
    <location>
        <begin position="101"/>
        <end position="122"/>
    </location>
</feature>
<keyword evidence="4 6" id="KW-1133">Transmembrane helix</keyword>
<protein>
    <recommendedName>
        <fullName evidence="9">Major facilitator superfamily (MFS) profile domain-containing protein</fullName>
    </recommendedName>
</protein>
<comment type="caution">
    <text evidence="7">The sequence shown here is derived from an EMBL/GenBank/DDBJ whole genome shotgun (WGS) entry which is preliminary data.</text>
</comment>
<dbReference type="InterPro" id="IPR011701">
    <property type="entry name" value="MFS"/>
</dbReference>
<feature type="transmembrane region" description="Helical" evidence="6">
    <location>
        <begin position="134"/>
        <end position="158"/>
    </location>
</feature>
<dbReference type="PANTHER" id="PTHR43385:SF1">
    <property type="entry name" value="RIBOFLAVIN TRANSPORTER RIBJ"/>
    <property type="match status" value="1"/>
</dbReference>
<proteinExistence type="predicted"/>
<dbReference type="InterPro" id="IPR052983">
    <property type="entry name" value="MFS_Riboflavin_Transporter"/>
</dbReference>
<evidence type="ECO:0008006" key="9">
    <source>
        <dbReference type="Google" id="ProtNLM"/>
    </source>
</evidence>
<dbReference type="Gene3D" id="1.20.1250.20">
    <property type="entry name" value="MFS general substrate transporter like domains"/>
    <property type="match status" value="1"/>
</dbReference>
<feature type="transmembrane region" description="Helical" evidence="6">
    <location>
        <begin position="379"/>
        <end position="397"/>
    </location>
</feature>
<evidence type="ECO:0000256" key="6">
    <source>
        <dbReference type="SAM" id="Phobius"/>
    </source>
</evidence>
<dbReference type="SUPFAM" id="SSF103473">
    <property type="entry name" value="MFS general substrate transporter"/>
    <property type="match status" value="1"/>
</dbReference>
<reference evidence="7 8" key="1">
    <citation type="journal article" date="2023" name="Commun. Biol.">
        <title>Genome analysis of Parmales, the sister group of diatoms, reveals the evolutionary specialization of diatoms from phago-mixotrophs to photoautotrophs.</title>
        <authorList>
            <person name="Ban H."/>
            <person name="Sato S."/>
            <person name="Yoshikawa S."/>
            <person name="Yamada K."/>
            <person name="Nakamura Y."/>
            <person name="Ichinomiya M."/>
            <person name="Sato N."/>
            <person name="Blanc-Mathieu R."/>
            <person name="Endo H."/>
            <person name="Kuwata A."/>
            <person name="Ogata H."/>
        </authorList>
    </citation>
    <scope>NUCLEOTIDE SEQUENCE [LARGE SCALE GENOMIC DNA]</scope>
</reference>
<comment type="subcellular location">
    <subcellularLocation>
        <location evidence="1">Membrane</location>
        <topology evidence="1">Multi-pass membrane protein</topology>
    </subcellularLocation>
</comment>
<feature type="transmembrane region" description="Helical" evidence="6">
    <location>
        <begin position="288"/>
        <end position="307"/>
    </location>
</feature>
<evidence type="ECO:0000256" key="1">
    <source>
        <dbReference type="ARBA" id="ARBA00004141"/>
    </source>
</evidence>
<feature type="transmembrane region" description="Helical" evidence="6">
    <location>
        <begin position="251"/>
        <end position="268"/>
    </location>
</feature>
<gene>
    <name evidence="7" type="ORF">TeGR_g1473</name>
</gene>
<keyword evidence="2" id="KW-0813">Transport</keyword>
<name>A0ABQ6N1G7_9STRA</name>
<keyword evidence="3 6" id="KW-0812">Transmembrane</keyword>
<feature type="transmembrane region" description="Helical" evidence="6">
    <location>
        <begin position="44"/>
        <end position="61"/>
    </location>
</feature>
<feature type="transmembrane region" description="Helical" evidence="6">
    <location>
        <begin position="182"/>
        <end position="201"/>
    </location>
</feature>
<evidence type="ECO:0000256" key="3">
    <source>
        <dbReference type="ARBA" id="ARBA00022692"/>
    </source>
</evidence>
<organism evidence="7 8">
    <name type="scientific">Tetraparma gracilis</name>
    <dbReference type="NCBI Taxonomy" id="2962635"/>
    <lineage>
        <taxon>Eukaryota</taxon>
        <taxon>Sar</taxon>
        <taxon>Stramenopiles</taxon>
        <taxon>Ochrophyta</taxon>
        <taxon>Bolidophyceae</taxon>
        <taxon>Parmales</taxon>
        <taxon>Triparmaceae</taxon>
        <taxon>Tetraparma</taxon>
    </lineage>
</organism>
<evidence type="ECO:0000313" key="7">
    <source>
        <dbReference type="EMBL" id="GMI37389.1"/>
    </source>
</evidence>
<keyword evidence="5 6" id="KW-0472">Membrane</keyword>
<sequence length="441" mass="47125">MNREATLALTGGVLCHICFGTLYCWGNSTIYITSYLRSFDDSVTTHTTLTIFAAALLGQALTMPIGGVLESSFGARLTSTFACLLITASSLLSSFCTTTNSLLFCQLLFGIGMGIGYVPPMVNGYKHLPHRKGLVSGVIVGGFGAGSFIFNFIVTGIINPKDRDTADDGYYDDSDIYEMVPTMYRVLAICFLVLGLGGAYLQKEPSKPAAETASLLTNAAALPAKVEEVEVDAKDVVLEGKTAREMFADPLSWMLMLSLFSTAVGGMYMSSTYKSFGSDSDPAPSDYYFATLGSVGSLFNGFLRVFWGVLADKIGVFNAMALNAALFPLLFVVYNFVPEQHATFFVTVCLCFGVYGGNYSLYPTATTVLFGPKHAGSNYGAMFVLYGIVTAVLMYELGVSDVSYAESNFIVLGINVLGLLLVLSIRHIAKARSAAKGAGSV</sequence>
<evidence type="ECO:0000256" key="5">
    <source>
        <dbReference type="ARBA" id="ARBA00023136"/>
    </source>
</evidence>
<dbReference type="Proteomes" id="UP001165060">
    <property type="component" value="Unassembled WGS sequence"/>
</dbReference>
<keyword evidence="8" id="KW-1185">Reference proteome</keyword>
<feature type="transmembrane region" description="Helical" evidence="6">
    <location>
        <begin position="314"/>
        <end position="336"/>
    </location>
</feature>
<evidence type="ECO:0000256" key="4">
    <source>
        <dbReference type="ARBA" id="ARBA00022989"/>
    </source>
</evidence>
<evidence type="ECO:0000256" key="2">
    <source>
        <dbReference type="ARBA" id="ARBA00022448"/>
    </source>
</evidence>
<dbReference type="PANTHER" id="PTHR43385">
    <property type="entry name" value="RIBOFLAVIN TRANSPORTER RIBJ"/>
    <property type="match status" value="1"/>
</dbReference>
<dbReference type="InterPro" id="IPR036259">
    <property type="entry name" value="MFS_trans_sf"/>
</dbReference>
<feature type="transmembrane region" description="Helical" evidence="6">
    <location>
        <begin position="73"/>
        <end position="95"/>
    </location>
</feature>
<dbReference type="EMBL" id="BRYB01003475">
    <property type="protein sequence ID" value="GMI37389.1"/>
    <property type="molecule type" value="Genomic_DNA"/>
</dbReference>
<evidence type="ECO:0000313" key="8">
    <source>
        <dbReference type="Proteomes" id="UP001165060"/>
    </source>
</evidence>